<protein>
    <submittedName>
        <fullName evidence="2">Uncharacterized protein</fullName>
    </submittedName>
</protein>
<feature type="region of interest" description="Disordered" evidence="1">
    <location>
        <begin position="64"/>
        <end position="85"/>
    </location>
</feature>
<dbReference type="AlphaFoldDB" id="A0AAD5QKH4"/>
<keyword evidence="3" id="KW-1185">Reference proteome</keyword>
<evidence type="ECO:0000313" key="2">
    <source>
        <dbReference type="EMBL" id="KAJ1353982.1"/>
    </source>
</evidence>
<comment type="caution">
    <text evidence="2">The sequence shown here is derived from an EMBL/GenBank/DDBJ whole genome shotgun (WGS) entry which is preliminary data.</text>
</comment>
<dbReference type="Proteomes" id="UP001196413">
    <property type="component" value="Unassembled WGS sequence"/>
</dbReference>
<feature type="compositionally biased region" description="Basic and acidic residues" evidence="1">
    <location>
        <begin position="64"/>
        <end position="75"/>
    </location>
</feature>
<gene>
    <name evidence="2" type="ORF">KIN20_010772</name>
</gene>
<proteinExistence type="predicted"/>
<dbReference type="EMBL" id="JAHQIW010001903">
    <property type="protein sequence ID" value="KAJ1353982.1"/>
    <property type="molecule type" value="Genomic_DNA"/>
</dbReference>
<evidence type="ECO:0000256" key="1">
    <source>
        <dbReference type="SAM" id="MobiDB-lite"/>
    </source>
</evidence>
<accession>A0AAD5QKH4</accession>
<reference evidence="2" key="1">
    <citation type="submission" date="2021-06" db="EMBL/GenBank/DDBJ databases">
        <title>Parelaphostrongylus tenuis whole genome reference sequence.</title>
        <authorList>
            <person name="Garwood T.J."/>
            <person name="Larsen P.A."/>
            <person name="Fountain-Jones N.M."/>
            <person name="Garbe J.R."/>
            <person name="Macchietto M.G."/>
            <person name="Kania S.A."/>
            <person name="Gerhold R.W."/>
            <person name="Richards J.E."/>
            <person name="Wolf T.M."/>
        </authorList>
    </citation>
    <scope>NUCLEOTIDE SEQUENCE</scope>
    <source>
        <strain evidence="2">MNPRO001-30</strain>
        <tissue evidence="2">Meninges</tissue>
    </source>
</reference>
<evidence type="ECO:0000313" key="3">
    <source>
        <dbReference type="Proteomes" id="UP001196413"/>
    </source>
</evidence>
<sequence length="116" mass="13285">MGGPIPQRQSLAHSGPWTHGLYIFNWQLWTGLPHLFYISNPQRAIVRRSTLCVRDAEEVERTVQSDGQRCRDRGPRVAKGPTARSSRVWSIANHTKSAVDLKLNVWSSTENKRHRI</sequence>
<organism evidence="2 3">
    <name type="scientific">Parelaphostrongylus tenuis</name>
    <name type="common">Meningeal worm</name>
    <dbReference type="NCBI Taxonomy" id="148309"/>
    <lineage>
        <taxon>Eukaryota</taxon>
        <taxon>Metazoa</taxon>
        <taxon>Ecdysozoa</taxon>
        <taxon>Nematoda</taxon>
        <taxon>Chromadorea</taxon>
        <taxon>Rhabditida</taxon>
        <taxon>Rhabditina</taxon>
        <taxon>Rhabditomorpha</taxon>
        <taxon>Strongyloidea</taxon>
        <taxon>Metastrongylidae</taxon>
        <taxon>Parelaphostrongylus</taxon>
    </lineage>
</organism>
<name>A0AAD5QKH4_PARTN</name>